<dbReference type="RefSeq" id="WP_163803546.1">
    <property type="nucleotide sequence ID" value="NZ_AP022620.1"/>
</dbReference>
<evidence type="ECO:0000256" key="1">
    <source>
        <dbReference type="SAM" id="Phobius"/>
    </source>
</evidence>
<name>A0A6N4W7L1_9MYCO</name>
<accession>A0A6N4W7L1</accession>
<dbReference type="KEGG" id="many:MANY_13590"/>
<evidence type="ECO:0000313" key="2">
    <source>
        <dbReference type="EMBL" id="BBZ76022.1"/>
    </source>
</evidence>
<keyword evidence="1" id="KW-0472">Membrane</keyword>
<sequence length="114" mass="12558">MTDWSDPRLPTYRSSPRQLKRMSRDFAGVGVGIAPERLQQIAQGGSATDDELIDVSFALAATKMLDEQRRSKRGRAGRRCVHGLVVFGAILVAVNILLCLALAMFILTQHTSPY</sequence>
<reference evidence="2 3" key="1">
    <citation type="journal article" date="2019" name="Emerg. Microbes Infect.">
        <title>Comprehensive subspecies identification of 175 nontuberculous mycobacteria species based on 7547 genomic profiles.</title>
        <authorList>
            <person name="Matsumoto Y."/>
            <person name="Kinjo T."/>
            <person name="Motooka D."/>
            <person name="Nabeya D."/>
            <person name="Jung N."/>
            <person name="Uechi K."/>
            <person name="Horii T."/>
            <person name="Iida T."/>
            <person name="Fujita J."/>
            <person name="Nakamura S."/>
        </authorList>
    </citation>
    <scope>NUCLEOTIDE SEQUENCE [LARGE SCALE GENOMIC DNA]</scope>
    <source>
        <strain evidence="2 3">JCM 30275</strain>
    </source>
</reference>
<gene>
    <name evidence="2" type="ORF">MANY_13590</name>
</gene>
<keyword evidence="3" id="KW-1185">Reference proteome</keyword>
<dbReference type="EMBL" id="AP022620">
    <property type="protein sequence ID" value="BBZ76022.1"/>
    <property type="molecule type" value="Genomic_DNA"/>
</dbReference>
<protein>
    <submittedName>
        <fullName evidence="2">Uncharacterized protein</fullName>
    </submittedName>
</protein>
<dbReference type="AlphaFoldDB" id="A0A6N4W7L1"/>
<keyword evidence="1" id="KW-1133">Transmembrane helix</keyword>
<feature type="transmembrane region" description="Helical" evidence="1">
    <location>
        <begin position="80"/>
        <end position="107"/>
    </location>
</feature>
<dbReference type="Proteomes" id="UP000467249">
    <property type="component" value="Chromosome"/>
</dbReference>
<evidence type="ECO:0000313" key="3">
    <source>
        <dbReference type="Proteomes" id="UP000467249"/>
    </source>
</evidence>
<organism evidence="2 3">
    <name type="scientific">Mycolicibacterium anyangense</name>
    <dbReference type="NCBI Taxonomy" id="1431246"/>
    <lineage>
        <taxon>Bacteria</taxon>
        <taxon>Bacillati</taxon>
        <taxon>Actinomycetota</taxon>
        <taxon>Actinomycetes</taxon>
        <taxon>Mycobacteriales</taxon>
        <taxon>Mycobacteriaceae</taxon>
        <taxon>Mycolicibacterium</taxon>
    </lineage>
</organism>
<keyword evidence="1" id="KW-0812">Transmembrane</keyword>
<proteinExistence type="predicted"/>